<sequence>MSAPHKTRAGTAGQSRSWRRWLAMVTVLLLLAAGGWWWWRPPPVTPPTARVTRADIQLLITATGTVEPRRYVDVGAQVSGQVKRIHVQVGDDVKRGQLLLEIDPEVQQAVVEGARASLASLQAQEVEQRVQMRLASQQLKRRRRLLKQDAATREDLENAEAALEMAQARIASLQAKMQETRATLRAEETRLSYTRIYAPMDGTVIALEAREGQTLNATYQTPRMMRIADLATMTVRTRVSEADVQGVTAGMPVWFSPLVARLGHEEAPRRWHGKVRQVLPAPDLPAGGSQGDGGQDGSASATTPTVVNYTALFDVDNADGVLRPQMTAQVSFVARSAPGVLAVPMAALERQPDAPPGTYRARLRLADGSALQRTVRIGVTDLVLGEVLEGLDEGDEVLLNVATEASPDASGIVIDPSPGMVMPGV</sequence>
<keyword evidence="4" id="KW-0472">Membrane</keyword>
<dbReference type="EMBL" id="AEQP01000002">
    <property type="protein sequence ID" value="EFV95646.1"/>
    <property type="molecule type" value="Genomic_DNA"/>
</dbReference>
<dbReference type="AlphaFoldDB" id="E7RV42"/>
<dbReference type="NCBIfam" id="TIGR01730">
    <property type="entry name" value="RND_mfp"/>
    <property type="match status" value="1"/>
</dbReference>
<dbReference type="Proteomes" id="UP000011021">
    <property type="component" value="Unassembled WGS sequence"/>
</dbReference>
<evidence type="ECO:0000256" key="2">
    <source>
        <dbReference type="SAM" id="Coils"/>
    </source>
</evidence>
<feature type="region of interest" description="Disordered" evidence="3">
    <location>
        <begin position="279"/>
        <end position="302"/>
    </location>
</feature>
<keyword evidence="2" id="KW-0175">Coiled coil</keyword>
<evidence type="ECO:0000313" key="7">
    <source>
        <dbReference type="Proteomes" id="UP000011021"/>
    </source>
</evidence>
<evidence type="ECO:0000256" key="3">
    <source>
        <dbReference type="SAM" id="MobiDB-lite"/>
    </source>
</evidence>
<evidence type="ECO:0000256" key="4">
    <source>
        <dbReference type="SAM" id="Phobius"/>
    </source>
</evidence>
<dbReference type="PANTHER" id="PTHR30469:SF33">
    <property type="entry name" value="SLR1207 PROTEIN"/>
    <property type="match status" value="1"/>
</dbReference>
<dbReference type="Gene3D" id="2.40.30.170">
    <property type="match status" value="1"/>
</dbReference>
<name>E7RV42_9BURK</name>
<dbReference type="RefSeq" id="WP_005672583.1">
    <property type="nucleotide sequence ID" value="NZ_CP146288.1"/>
</dbReference>
<feature type="domain" description="Multidrug resistance protein MdtA-like barrel-sandwich hybrid" evidence="5">
    <location>
        <begin position="70"/>
        <end position="222"/>
    </location>
</feature>
<dbReference type="eggNOG" id="COG0845">
    <property type="taxonomic scope" value="Bacteria"/>
</dbReference>
<keyword evidence="7" id="KW-1185">Reference proteome</keyword>
<evidence type="ECO:0000259" key="5">
    <source>
        <dbReference type="Pfam" id="PF25917"/>
    </source>
</evidence>
<proteinExistence type="inferred from homology"/>
<evidence type="ECO:0000313" key="6">
    <source>
        <dbReference type="EMBL" id="EFV95646.1"/>
    </source>
</evidence>
<dbReference type="SUPFAM" id="SSF111369">
    <property type="entry name" value="HlyD-like secretion proteins"/>
    <property type="match status" value="1"/>
</dbReference>
<keyword evidence="4" id="KW-1133">Transmembrane helix</keyword>
<dbReference type="InterPro" id="IPR006143">
    <property type="entry name" value="RND_pump_MFP"/>
</dbReference>
<dbReference type="Pfam" id="PF25917">
    <property type="entry name" value="BSH_RND"/>
    <property type="match status" value="1"/>
</dbReference>
<dbReference type="HOGENOM" id="CLU_018816_14_1_4"/>
<comment type="similarity">
    <text evidence="1">Belongs to the membrane fusion protein (MFP) (TC 8.A.1) family.</text>
</comment>
<reference evidence="6 7" key="1">
    <citation type="submission" date="2010-12" db="EMBL/GenBank/DDBJ databases">
        <authorList>
            <person name="Muzny D."/>
            <person name="Qin X."/>
            <person name="Deng J."/>
            <person name="Jiang H."/>
            <person name="Liu Y."/>
            <person name="Qu J."/>
            <person name="Song X.-Z."/>
            <person name="Zhang L."/>
            <person name="Thornton R."/>
            <person name="Coyle M."/>
            <person name="Francisco L."/>
            <person name="Jackson L."/>
            <person name="Javaid M."/>
            <person name="Korchina V."/>
            <person name="Kovar C."/>
            <person name="Mata R."/>
            <person name="Mathew T."/>
            <person name="Ngo R."/>
            <person name="Nguyen L."/>
            <person name="Nguyen N."/>
            <person name="Okwuonu G."/>
            <person name="Ongeri F."/>
            <person name="Pham C."/>
            <person name="Simmons D."/>
            <person name="Wilczek-Boney K."/>
            <person name="Hale W."/>
            <person name="Jakkamsetti A."/>
            <person name="Pham P."/>
            <person name="Ruth R."/>
            <person name="San Lucas F."/>
            <person name="Warren J."/>
            <person name="Zhang J."/>
            <person name="Zhao Z."/>
            <person name="Zhou C."/>
            <person name="Zhu D."/>
            <person name="Lee S."/>
            <person name="Bess C."/>
            <person name="Blankenburg K."/>
            <person name="Forbes L."/>
            <person name="Fu Q."/>
            <person name="Gubbala S."/>
            <person name="Hirani K."/>
            <person name="Jayaseelan J.C."/>
            <person name="Lara F."/>
            <person name="Munidasa M."/>
            <person name="Palculict T."/>
            <person name="Patil S."/>
            <person name="Pu L.-L."/>
            <person name="Saada N."/>
            <person name="Tang L."/>
            <person name="Weissenberger G."/>
            <person name="Zhu Y."/>
            <person name="Hemphill L."/>
            <person name="Shang Y."/>
            <person name="Youmans B."/>
            <person name="Ayvaz T."/>
            <person name="Ross M."/>
            <person name="Santibanez J."/>
            <person name="Aqrawi P."/>
            <person name="Gross S."/>
            <person name="Joshi V."/>
            <person name="Fowler G."/>
            <person name="Nazareth L."/>
            <person name="Reid J."/>
            <person name="Worley K."/>
            <person name="Petrosino J."/>
            <person name="Highlander S."/>
            <person name="Gibbs R."/>
        </authorList>
    </citation>
    <scope>NUCLEOTIDE SEQUENCE [LARGE SCALE GENOMIC DNA]</scope>
    <source>
        <strain evidence="6 7">ATCC 51599</strain>
    </source>
</reference>
<dbReference type="PANTHER" id="PTHR30469">
    <property type="entry name" value="MULTIDRUG RESISTANCE PROTEIN MDTA"/>
    <property type="match status" value="1"/>
</dbReference>
<organism evidence="6 7">
    <name type="scientific">Lautropia mirabilis ATCC 51599</name>
    <dbReference type="NCBI Taxonomy" id="887898"/>
    <lineage>
        <taxon>Bacteria</taxon>
        <taxon>Pseudomonadati</taxon>
        <taxon>Pseudomonadota</taxon>
        <taxon>Betaproteobacteria</taxon>
        <taxon>Burkholderiales</taxon>
        <taxon>Burkholderiaceae</taxon>
        <taxon>Lautropia</taxon>
    </lineage>
</organism>
<dbReference type="Gene3D" id="2.40.50.100">
    <property type="match status" value="2"/>
</dbReference>
<dbReference type="GO" id="GO:1990281">
    <property type="term" value="C:efflux pump complex"/>
    <property type="evidence" value="ECO:0007669"/>
    <property type="project" value="TreeGrafter"/>
</dbReference>
<comment type="caution">
    <text evidence="6">The sequence shown here is derived from an EMBL/GenBank/DDBJ whole genome shotgun (WGS) entry which is preliminary data.</text>
</comment>
<dbReference type="Gene3D" id="6.20.50.140">
    <property type="match status" value="1"/>
</dbReference>
<dbReference type="GO" id="GO:0015562">
    <property type="term" value="F:efflux transmembrane transporter activity"/>
    <property type="evidence" value="ECO:0007669"/>
    <property type="project" value="TreeGrafter"/>
</dbReference>
<feature type="transmembrane region" description="Helical" evidence="4">
    <location>
        <begin position="21"/>
        <end position="39"/>
    </location>
</feature>
<accession>E7RV42</accession>
<dbReference type="InterPro" id="IPR058625">
    <property type="entry name" value="MdtA-like_BSH"/>
</dbReference>
<evidence type="ECO:0000256" key="1">
    <source>
        <dbReference type="ARBA" id="ARBA00009477"/>
    </source>
</evidence>
<dbReference type="STRING" id="887898.HMPREF0551_0554"/>
<gene>
    <name evidence="6" type="ORF">HMPREF0551_0554</name>
</gene>
<protein>
    <submittedName>
        <fullName evidence="6">Efflux transporter, RND family, MFP subunit</fullName>
    </submittedName>
</protein>
<keyword evidence="4" id="KW-0812">Transmembrane</keyword>
<feature type="coiled-coil region" evidence="2">
    <location>
        <begin position="149"/>
        <end position="190"/>
    </location>
</feature>